<keyword evidence="1" id="KW-0378">Hydrolase</keyword>
<proteinExistence type="predicted"/>
<evidence type="ECO:0000313" key="2">
    <source>
        <dbReference type="Proteomes" id="UP001474181"/>
    </source>
</evidence>
<protein>
    <submittedName>
        <fullName evidence="1">Cyclase family protein</fullName>
        <ecNumber evidence="1">3.5.-.-</ecNumber>
    </submittedName>
</protein>
<gene>
    <name evidence="1" type="ORF">ABT404_34635</name>
</gene>
<evidence type="ECO:0000313" key="1">
    <source>
        <dbReference type="EMBL" id="MER7184542.1"/>
    </source>
</evidence>
<dbReference type="SUPFAM" id="SSF102198">
    <property type="entry name" value="Putative cyclase"/>
    <property type="match status" value="1"/>
</dbReference>
<organism evidence="1 2">
    <name type="scientific">Streptomyces hyaluromycini</name>
    <dbReference type="NCBI Taxonomy" id="1377993"/>
    <lineage>
        <taxon>Bacteria</taxon>
        <taxon>Bacillati</taxon>
        <taxon>Actinomycetota</taxon>
        <taxon>Actinomycetes</taxon>
        <taxon>Kitasatosporales</taxon>
        <taxon>Streptomycetaceae</taxon>
        <taxon>Streptomyces</taxon>
    </lineage>
</organism>
<accession>A0ABV1X689</accession>
<dbReference type="EC" id="3.5.-.-" evidence="1"/>
<dbReference type="PANTHER" id="PTHR34861:SF10">
    <property type="entry name" value="CYCLASE"/>
    <property type="match status" value="1"/>
</dbReference>
<dbReference type="Pfam" id="PF04199">
    <property type="entry name" value="Cyclase"/>
    <property type="match status" value="1"/>
</dbReference>
<dbReference type="Gene3D" id="3.50.30.50">
    <property type="entry name" value="Putative cyclase"/>
    <property type="match status" value="1"/>
</dbReference>
<dbReference type="EMBL" id="JBEPEK010000343">
    <property type="protein sequence ID" value="MER7184542.1"/>
    <property type="molecule type" value="Genomic_DNA"/>
</dbReference>
<keyword evidence="2" id="KW-1185">Reference proteome</keyword>
<dbReference type="InterPro" id="IPR007325">
    <property type="entry name" value="KFase/CYL"/>
</dbReference>
<dbReference type="RefSeq" id="WP_350786756.1">
    <property type="nucleotide sequence ID" value="NZ_JBEPEK010000343.1"/>
</dbReference>
<dbReference type="InterPro" id="IPR037175">
    <property type="entry name" value="KFase_sf"/>
</dbReference>
<dbReference type="Proteomes" id="UP001474181">
    <property type="component" value="Unassembled WGS sequence"/>
</dbReference>
<reference evidence="1 2" key="1">
    <citation type="submission" date="2024-06" db="EMBL/GenBank/DDBJ databases">
        <title>The Natural Products Discovery Center: Release of the First 8490 Sequenced Strains for Exploring Actinobacteria Biosynthetic Diversity.</title>
        <authorList>
            <person name="Kalkreuter E."/>
            <person name="Kautsar S.A."/>
            <person name="Yang D."/>
            <person name="Bader C.D."/>
            <person name="Teijaro C.N."/>
            <person name="Fluegel L."/>
            <person name="Davis C.M."/>
            <person name="Simpson J.R."/>
            <person name="Lauterbach L."/>
            <person name="Steele A.D."/>
            <person name="Gui C."/>
            <person name="Meng S."/>
            <person name="Li G."/>
            <person name="Viehrig K."/>
            <person name="Ye F."/>
            <person name="Su P."/>
            <person name="Kiefer A.F."/>
            <person name="Nichols A."/>
            <person name="Cepeda A.J."/>
            <person name="Yan W."/>
            <person name="Fan B."/>
            <person name="Jiang Y."/>
            <person name="Adhikari A."/>
            <person name="Zheng C.-J."/>
            <person name="Schuster L."/>
            <person name="Cowan T.M."/>
            <person name="Smanski M.J."/>
            <person name="Chevrette M.G."/>
            <person name="De Carvalho L.P.S."/>
            <person name="Shen B."/>
        </authorList>
    </citation>
    <scope>NUCLEOTIDE SEQUENCE [LARGE SCALE GENOMIC DNA]</scope>
    <source>
        <strain evidence="1 2">NPDC000234</strain>
    </source>
</reference>
<dbReference type="PANTHER" id="PTHR34861">
    <property type="match status" value="1"/>
</dbReference>
<sequence>MILGPLEEELAKARAAYRNRGRWGEDDVLGTLNFIDDAIRAHAASLVRRGRSFSLAQGFDGSGPWPGRQAVTRWEGLGRGHATEQEWNGRSCTAVGGHGGDAVTGFGYLRDAFTGRGVLLDVGRAVGDSLGELPDGFAISEEHLQDTVEAQGATSSVRRGDIVLVRTGQLGRVRRLGAWDGYAAGDAPGLSFTTLGRLHRTEIAAIATDTWGLEVRPYEFAEPKAAPLHRIAIPHMGLPLGEMWDLETLAEDCAADGVYEFLLVAAPLPVTGAVGAPVNPIAVK</sequence>
<name>A0ABV1X689_9ACTN</name>
<dbReference type="GO" id="GO:0016787">
    <property type="term" value="F:hydrolase activity"/>
    <property type="evidence" value="ECO:0007669"/>
    <property type="project" value="UniProtKB-KW"/>
</dbReference>
<comment type="caution">
    <text evidence="1">The sequence shown here is derived from an EMBL/GenBank/DDBJ whole genome shotgun (WGS) entry which is preliminary data.</text>
</comment>